<gene>
    <name evidence="3" type="ORF">WKW80_05170</name>
</gene>
<accession>A0ABU8VV22</accession>
<dbReference type="Proteomes" id="UP001363010">
    <property type="component" value="Unassembled WGS sequence"/>
</dbReference>
<keyword evidence="1" id="KW-0233">DNA recombination</keyword>
<keyword evidence="4" id="KW-1185">Reference proteome</keyword>
<reference evidence="3 4" key="1">
    <citation type="submission" date="2024-03" db="EMBL/GenBank/DDBJ databases">
        <title>Novel species of the genus Variovorax.</title>
        <authorList>
            <person name="Liu Q."/>
            <person name="Xin Y.-H."/>
        </authorList>
    </citation>
    <scope>NUCLEOTIDE SEQUENCE [LARGE SCALE GENOMIC DNA]</scope>
    <source>
        <strain evidence="3 4">KACC 18501</strain>
    </source>
</reference>
<dbReference type="SUPFAM" id="SSF56349">
    <property type="entry name" value="DNA breaking-rejoining enzymes"/>
    <property type="match status" value="1"/>
</dbReference>
<organism evidence="3 4">
    <name type="scientific">Variovorax humicola</name>
    <dbReference type="NCBI Taxonomy" id="1769758"/>
    <lineage>
        <taxon>Bacteria</taxon>
        <taxon>Pseudomonadati</taxon>
        <taxon>Pseudomonadota</taxon>
        <taxon>Betaproteobacteria</taxon>
        <taxon>Burkholderiales</taxon>
        <taxon>Comamonadaceae</taxon>
        <taxon>Variovorax</taxon>
    </lineage>
</organism>
<comment type="caution">
    <text evidence="3">The sequence shown here is derived from an EMBL/GenBank/DDBJ whole genome shotgun (WGS) entry which is preliminary data.</text>
</comment>
<evidence type="ECO:0000259" key="2">
    <source>
        <dbReference type="Pfam" id="PF00589"/>
    </source>
</evidence>
<sequence length="187" mass="21449">MQHDNRQRQHAKQHGVYGRFVGATGQPLIGCAEPQCPRRKIAPDRQHGVRKLRHQQNKAGVWLKIALPDKLVKMIDVAIGRVKKVTRLQQHLMHRLDGKPYTYDGLASMLRRSIEATNESRKARGREPMESFGFRDLKGKGATDMWKSGVPIEQIQLLLGHKSKNTTEIYIKQRWRETAQPNMVDVA</sequence>
<dbReference type="Pfam" id="PF00589">
    <property type="entry name" value="Phage_integrase"/>
    <property type="match status" value="1"/>
</dbReference>
<protein>
    <submittedName>
        <fullName evidence="3">Tyrosine-type recombinase/integrase</fullName>
    </submittedName>
</protein>
<dbReference type="Gene3D" id="1.10.443.10">
    <property type="entry name" value="Intergrase catalytic core"/>
    <property type="match status" value="1"/>
</dbReference>
<feature type="domain" description="Tyr recombinase" evidence="2">
    <location>
        <begin position="51"/>
        <end position="173"/>
    </location>
</feature>
<dbReference type="InterPro" id="IPR002104">
    <property type="entry name" value="Integrase_catalytic"/>
</dbReference>
<dbReference type="InterPro" id="IPR011010">
    <property type="entry name" value="DNA_brk_join_enz"/>
</dbReference>
<dbReference type="InterPro" id="IPR013762">
    <property type="entry name" value="Integrase-like_cat_sf"/>
</dbReference>
<name>A0ABU8VV22_9BURK</name>
<dbReference type="EMBL" id="JBBKZV010000002">
    <property type="protein sequence ID" value="MEJ8821428.1"/>
    <property type="molecule type" value="Genomic_DNA"/>
</dbReference>
<evidence type="ECO:0000256" key="1">
    <source>
        <dbReference type="ARBA" id="ARBA00023172"/>
    </source>
</evidence>
<evidence type="ECO:0000313" key="3">
    <source>
        <dbReference type="EMBL" id="MEJ8821428.1"/>
    </source>
</evidence>
<dbReference type="RefSeq" id="WP_340362478.1">
    <property type="nucleotide sequence ID" value="NZ_JBBKZV010000002.1"/>
</dbReference>
<proteinExistence type="predicted"/>
<evidence type="ECO:0000313" key="4">
    <source>
        <dbReference type="Proteomes" id="UP001363010"/>
    </source>
</evidence>